<evidence type="ECO:0000256" key="4">
    <source>
        <dbReference type="SAM" id="MobiDB-lite"/>
    </source>
</evidence>
<sequence length="644" mass="68340">MASKVDPYQQLKLVLGLTAKSGRENSPIDALYTVVLKLALEDGRLGGLEKETVRAVLRTVLFAQEPISLETIAALSKVDGTRQVEYALNALRSVLHHLEATNLVTTLHVLIPDFMAGKSMLWGDEGPATVQHMQPAIVIHTRQPGQQHTGPNQDQDLVNTGVCMLLLAKSSSSDDGVGRHGDGAEGVPIRLAAVLDGGDVPAARAAVWNPRAVGHQAMDNSKWGNGSTMPRTSAPAMRQPSVAIHSTYLHLMPAFLSLVKLGIYALLALDARAAGAEGKPDGPQRPSLSGNLEHGLANGTVSTRNAYNGTVVVGPFQAHTDRVRLAVFSCDGMLIASGSDDCTIRVWDVCTGSPVASPFQGHIHWVLLVLFSPNSKRIVSGSQDKTVCIWSAVNGTLLCGPLHGHIGLVRSVTYSPNGTLIASASFDNTIRLWCLDDGTPAALPLQGHTSYVYSVVFSPDGTLLVSGSEDMTVCVWRVSDGLAVTTPFQGHTSGVTLVAVLADGTLAVSGSDDCTVRVWRIANGLLAAVIAGSYDQTVRVWNVREGIVPSPSSDHVLPKIRSLWFSPNHGYVLTKLDKDEMQMWDVSNGTSQPAPSEMQPPGPPSHVTSPNSSCTAQADLYGRLVKVMRADDGTVAAGPFEPTP</sequence>
<dbReference type="PROSITE" id="PS50082">
    <property type="entry name" value="WD_REPEATS_2"/>
    <property type="match status" value="6"/>
</dbReference>
<keyword evidence="1 3" id="KW-0853">WD repeat</keyword>
<proteinExistence type="predicted"/>
<name>A0A8H7LZC4_9AGAM</name>
<evidence type="ECO:0008006" key="7">
    <source>
        <dbReference type="Google" id="ProtNLM"/>
    </source>
</evidence>
<dbReference type="AlphaFoldDB" id="A0A8H7LZC4"/>
<accession>A0A8H7LZC4</accession>
<dbReference type="CDD" id="cd00200">
    <property type="entry name" value="WD40"/>
    <property type="match status" value="1"/>
</dbReference>
<evidence type="ECO:0000313" key="5">
    <source>
        <dbReference type="EMBL" id="KAF8747892.1"/>
    </source>
</evidence>
<dbReference type="EMBL" id="JACYCF010000055">
    <property type="protein sequence ID" value="KAF8747892.1"/>
    <property type="molecule type" value="Genomic_DNA"/>
</dbReference>
<gene>
    <name evidence="5" type="ORF">RHS01_11188</name>
</gene>
<dbReference type="PROSITE" id="PS00678">
    <property type="entry name" value="WD_REPEATS_1"/>
    <property type="match status" value="1"/>
</dbReference>
<dbReference type="InterPro" id="IPR001680">
    <property type="entry name" value="WD40_rpt"/>
</dbReference>
<evidence type="ECO:0000256" key="1">
    <source>
        <dbReference type="ARBA" id="ARBA00022574"/>
    </source>
</evidence>
<dbReference type="Pfam" id="PF00400">
    <property type="entry name" value="WD40"/>
    <property type="match status" value="5"/>
</dbReference>
<dbReference type="SUPFAM" id="SSF50978">
    <property type="entry name" value="WD40 repeat-like"/>
    <property type="match status" value="1"/>
</dbReference>
<dbReference type="SMART" id="SM00320">
    <property type="entry name" value="WD40"/>
    <property type="match status" value="6"/>
</dbReference>
<feature type="repeat" description="WD" evidence="3">
    <location>
        <begin position="529"/>
        <end position="546"/>
    </location>
</feature>
<feature type="repeat" description="WD" evidence="3">
    <location>
        <begin position="316"/>
        <end position="357"/>
    </location>
</feature>
<dbReference type="GO" id="GO:1990234">
    <property type="term" value="C:transferase complex"/>
    <property type="evidence" value="ECO:0007669"/>
    <property type="project" value="UniProtKB-ARBA"/>
</dbReference>
<feature type="repeat" description="WD" evidence="3">
    <location>
        <begin position="488"/>
        <end position="529"/>
    </location>
</feature>
<dbReference type="Gene3D" id="2.130.10.10">
    <property type="entry name" value="YVTN repeat-like/Quinoprotein amine dehydrogenase"/>
    <property type="match status" value="3"/>
</dbReference>
<feature type="compositionally biased region" description="Polar residues" evidence="4">
    <location>
        <begin position="585"/>
        <end position="594"/>
    </location>
</feature>
<dbReference type="PRINTS" id="PR00320">
    <property type="entry name" value="GPROTEINBRPT"/>
</dbReference>
<protein>
    <recommendedName>
        <fullName evidence="7">Vegetative incompatibility protein HET-E-1</fullName>
    </recommendedName>
</protein>
<reference evidence="5" key="1">
    <citation type="submission" date="2020-09" db="EMBL/GenBank/DDBJ databases">
        <title>Comparative genome analyses of four rice-infecting Rhizoctonia solani isolates reveal extensive enrichment of homogalacturonan modification genes.</title>
        <authorList>
            <person name="Lee D.-Y."/>
            <person name="Jeon J."/>
            <person name="Kim K.-T."/>
            <person name="Cheong K."/>
            <person name="Song H."/>
            <person name="Choi G."/>
            <person name="Ko J."/>
            <person name="Opiyo S.O."/>
            <person name="Zuo S."/>
            <person name="Madhav S."/>
            <person name="Lee Y.-H."/>
            <person name="Wang G.-L."/>
        </authorList>
    </citation>
    <scope>NUCLEOTIDE SEQUENCE</scope>
    <source>
        <strain evidence="5">AG1-IA B2</strain>
    </source>
</reference>
<feature type="region of interest" description="Disordered" evidence="4">
    <location>
        <begin position="275"/>
        <end position="295"/>
    </location>
</feature>
<comment type="caution">
    <text evidence="5">The sequence shown here is derived from an EMBL/GenBank/DDBJ whole genome shotgun (WGS) entry which is preliminary data.</text>
</comment>
<dbReference type="InterPro" id="IPR036322">
    <property type="entry name" value="WD40_repeat_dom_sf"/>
</dbReference>
<dbReference type="InterPro" id="IPR020472">
    <property type="entry name" value="WD40_PAC1"/>
</dbReference>
<dbReference type="PANTHER" id="PTHR22847">
    <property type="entry name" value="WD40 REPEAT PROTEIN"/>
    <property type="match status" value="1"/>
</dbReference>
<organism evidence="5 6">
    <name type="scientific">Rhizoctonia solani</name>
    <dbReference type="NCBI Taxonomy" id="456999"/>
    <lineage>
        <taxon>Eukaryota</taxon>
        <taxon>Fungi</taxon>
        <taxon>Dikarya</taxon>
        <taxon>Basidiomycota</taxon>
        <taxon>Agaricomycotina</taxon>
        <taxon>Agaricomycetes</taxon>
        <taxon>Cantharellales</taxon>
        <taxon>Ceratobasidiaceae</taxon>
        <taxon>Rhizoctonia</taxon>
    </lineage>
</organism>
<feature type="repeat" description="WD" evidence="3">
    <location>
        <begin position="445"/>
        <end position="486"/>
    </location>
</feature>
<keyword evidence="2" id="KW-0677">Repeat</keyword>
<feature type="region of interest" description="Disordered" evidence="4">
    <location>
        <begin position="585"/>
        <end position="613"/>
    </location>
</feature>
<evidence type="ECO:0000313" key="6">
    <source>
        <dbReference type="Proteomes" id="UP000614334"/>
    </source>
</evidence>
<evidence type="ECO:0000256" key="3">
    <source>
        <dbReference type="PROSITE-ProRule" id="PRU00221"/>
    </source>
</evidence>
<dbReference type="PANTHER" id="PTHR22847:SF637">
    <property type="entry name" value="WD REPEAT DOMAIN 5B"/>
    <property type="match status" value="1"/>
</dbReference>
<dbReference type="Proteomes" id="UP000614334">
    <property type="component" value="Unassembled WGS sequence"/>
</dbReference>
<feature type="repeat" description="WD" evidence="3">
    <location>
        <begin position="402"/>
        <end position="443"/>
    </location>
</feature>
<evidence type="ECO:0000256" key="2">
    <source>
        <dbReference type="ARBA" id="ARBA00022737"/>
    </source>
</evidence>
<feature type="repeat" description="WD" evidence="3">
    <location>
        <begin position="359"/>
        <end position="391"/>
    </location>
</feature>
<dbReference type="PROSITE" id="PS50294">
    <property type="entry name" value="WD_REPEATS_REGION"/>
    <property type="match status" value="5"/>
</dbReference>
<dbReference type="InterPro" id="IPR019775">
    <property type="entry name" value="WD40_repeat_CS"/>
</dbReference>
<dbReference type="InterPro" id="IPR015943">
    <property type="entry name" value="WD40/YVTN_repeat-like_dom_sf"/>
</dbReference>